<dbReference type="GO" id="GO:0033743">
    <property type="term" value="F:peptide-methionine (R)-S-oxide reductase activity"/>
    <property type="evidence" value="ECO:0007669"/>
    <property type="project" value="UniProtKB-EC"/>
</dbReference>
<evidence type="ECO:0000256" key="2">
    <source>
        <dbReference type="ARBA" id="ARBA00023002"/>
    </source>
</evidence>
<evidence type="ECO:0000256" key="3">
    <source>
        <dbReference type="ARBA" id="ARBA00048488"/>
    </source>
</evidence>
<dbReference type="PANTHER" id="PTHR10173">
    <property type="entry name" value="METHIONINE SULFOXIDE REDUCTASE"/>
    <property type="match status" value="1"/>
</dbReference>
<organism evidence="5 6">
    <name type="scientific">Williamsia deligens</name>
    <dbReference type="NCBI Taxonomy" id="321325"/>
    <lineage>
        <taxon>Bacteria</taxon>
        <taxon>Bacillati</taxon>
        <taxon>Actinomycetota</taxon>
        <taxon>Actinomycetes</taxon>
        <taxon>Mycobacteriales</taxon>
        <taxon>Nocardiaceae</taxon>
        <taxon>Williamsia</taxon>
    </lineage>
</organism>
<dbReference type="Gene3D" id="2.170.150.20">
    <property type="entry name" value="Peptide methionine sulfoxide reductase"/>
    <property type="match status" value="1"/>
</dbReference>
<dbReference type="RefSeq" id="WP_253645633.1">
    <property type="nucleotide sequence ID" value="NZ_BAAAMO010000002.1"/>
</dbReference>
<dbReference type="PANTHER" id="PTHR10173:SF59">
    <property type="entry name" value="PEPTIDE METHIONINE SULFOXIDE REDUCTASE MSRA_MSRB"/>
    <property type="match status" value="1"/>
</dbReference>
<dbReference type="EC" id="1.8.4.12" evidence="1"/>
<dbReference type="EMBL" id="JBHTIL010000001">
    <property type="protein sequence ID" value="MFD0926495.1"/>
    <property type="molecule type" value="Genomic_DNA"/>
</dbReference>
<dbReference type="InterPro" id="IPR028427">
    <property type="entry name" value="Met_Sox_Rdtase_MsrB"/>
</dbReference>
<accession>A0ABW3GC55</accession>
<feature type="domain" description="MsrB" evidence="4">
    <location>
        <begin position="8"/>
        <end position="131"/>
    </location>
</feature>
<sequence length="156" mass="17482">MNARYSKTDQAVKALSPDQYRVTQKDGTEPAFHNEYWDNHEPGIYVDVVSGEPLFSSTDKYDSGTGWPSFTRPIEDDAVTTKTDRKLLMKRTEVRSSSADSHLGHVFGDGPRSAGGQRYCMNSAALRFVPADQLEEQGYGEYRALFTTTTTEENAR</sequence>
<dbReference type="InterPro" id="IPR011057">
    <property type="entry name" value="Mss4-like_sf"/>
</dbReference>
<evidence type="ECO:0000256" key="1">
    <source>
        <dbReference type="ARBA" id="ARBA00012499"/>
    </source>
</evidence>
<dbReference type="Proteomes" id="UP001597068">
    <property type="component" value="Unassembled WGS sequence"/>
</dbReference>
<dbReference type="SUPFAM" id="SSF51316">
    <property type="entry name" value="Mss4-like"/>
    <property type="match status" value="1"/>
</dbReference>
<proteinExistence type="predicted"/>
<evidence type="ECO:0000313" key="6">
    <source>
        <dbReference type="Proteomes" id="UP001597068"/>
    </source>
</evidence>
<name>A0ABW3GC55_9NOCA</name>
<keyword evidence="2 5" id="KW-0560">Oxidoreductase</keyword>
<gene>
    <name evidence="5" type="primary">msrB</name>
    <name evidence="5" type="ORF">ACFQ04_12195</name>
</gene>
<dbReference type="NCBIfam" id="TIGR00357">
    <property type="entry name" value="peptide-methionine (R)-S-oxide reductase MsrB"/>
    <property type="match status" value="1"/>
</dbReference>
<dbReference type="Pfam" id="PF01641">
    <property type="entry name" value="SelR"/>
    <property type="match status" value="1"/>
</dbReference>
<dbReference type="PROSITE" id="PS51790">
    <property type="entry name" value="MSRB"/>
    <property type="match status" value="1"/>
</dbReference>
<reference evidence="6" key="1">
    <citation type="journal article" date="2019" name="Int. J. Syst. Evol. Microbiol.">
        <title>The Global Catalogue of Microorganisms (GCM) 10K type strain sequencing project: providing services to taxonomists for standard genome sequencing and annotation.</title>
        <authorList>
            <consortium name="The Broad Institute Genomics Platform"/>
            <consortium name="The Broad Institute Genome Sequencing Center for Infectious Disease"/>
            <person name="Wu L."/>
            <person name="Ma J."/>
        </authorList>
    </citation>
    <scope>NUCLEOTIDE SEQUENCE [LARGE SCALE GENOMIC DNA]</scope>
    <source>
        <strain evidence="6">CCUG 50873</strain>
    </source>
</reference>
<keyword evidence="6" id="KW-1185">Reference proteome</keyword>
<evidence type="ECO:0000259" key="4">
    <source>
        <dbReference type="PROSITE" id="PS51790"/>
    </source>
</evidence>
<comment type="caution">
    <text evidence="5">The sequence shown here is derived from an EMBL/GenBank/DDBJ whole genome shotgun (WGS) entry which is preliminary data.</text>
</comment>
<evidence type="ECO:0000313" key="5">
    <source>
        <dbReference type="EMBL" id="MFD0926495.1"/>
    </source>
</evidence>
<dbReference type="InterPro" id="IPR002579">
    <property type="entry name" value="Met_Sox_Rdtase_MsrB_dom"/>
</dbReference>
<protein>
    <recommendedName>
        <fullName evidence="1">peptide-methionine (R)-S-oxide reductase</fullName>
        <ecNumber evidence="1">1.8.4.12</ecNumber>
    </recommendedName>
</protein>
<comment type="catalytic activity">
    <reaction evidence="3">
        <text>L-methionyl-[protein] + [thioredoxin]-disulfide + H2O = L-methionyl-(R)-S-oxide-[protein] + [thioredoxin]-dithiol</text>
        <dbReference type="Rhea" id="RHEA:24164"/>
        <dbReference type="Rhea" id="RHEA-COMP:10698"/>
        <dbReference type="Rhea" id="RHEA-COMP:10700"/>
        <dbReference type="Rhea" id="RHEA-COMP:12313"/>
        <dbReference type="Rhea" id="RHEA-COMP:12314"/>
        <dbReference type="ChEBI" id="CHEBI:15377"/>
        <dbReference type="ChEBI" id="CHEBI:16044"/>
        <dbReference type="ChEBI" id="CHEBI:29950"/>
        <dbReference type="ChEBI" id="CHEBI:45764"/>
        <dbReference type="ChEBI" id="CHEBI:50058"/>
        <dbReference type="EC" id="1.8.4.12"/>
    </reaction>
</comment>